<dbReference type="Pfam" id="PF07893">
    <property type="entry name" value="DUF1668"/>
    <property type="match status" value="1"/>
</dbReference>
<dbReference type="InterPro" id="IPR015915">
    <property type="entry name" value="Kelch-typ_b-propeller"/>
</dbReference>
<protein>
    <recommendedName>
        <fullName evidence="3">F-box/kelch-repeat protein</fullName>
    </recommendedName>
</protein>
<dbReference type="InterPro" id="IPR012871">
    <property type="entry name" value="DUF1668_ORYSA"/>
</dbReference>
<comment type="caution">
    <text evidence="1">The sequence shown here is derived from an EMBL/GenBank/DDBJ whole genome shotgun (WGS) entry which is preliminary data.</text>
</comment>
<dbReference type="Proteomes" id="UP000250321">
    <property type="component" value="Unassembled WGS sequence"/>
</dbReference>
<dbReference type="Gene3D" id="2.120.10.80">
    <property type="entry name" value="Kelch-type beta propeller"/>
    <property type="match status" value="1"/>
</dbReference>
<evidence type="ECO:0008006" key="3">
    <source>
        <dbReference type="Google" id="ProtNLM"/>
    </source>
</evidence>
<dbReference type="SUPFAM" id="SSF117281">
    <property type="entry name" value="Kelch motif"/>
    <property type="match status" value="1"/>
</dbReference>
<sequence length="477" mass="54037">MGDDRNTSKPSAAAALLTSGQDVQDYAWMLVDSRQSEARSNIRLIKKYLRELYDKTEMDKSQGELGNISKMEKSLAQLVDLTESMLEQIRSLQPTVHKAVNPYPSLPMDSEHASMTLNKGEAIRSVYLFVSYYGIQERTNAIYGVKFKHGGGVVTHEPPVVGLVARFCEGEDDKAVGMQAAQIFNRSKLYVLAHKGGYIIDTKTMSRCSSFPPTIAYKSTPIVVSAYDKLYCLASPSSFSPLTQLSFERYDPDKNIWEEMSSYPFYNDYDTCMSITGYAVCYGVILFSLYSWRKKNFDVVAFHMKRNQWKSVEVDTSVYHAPFQGRAVVVGKTIYSLHGKEFIAFSFRMDKGDDGSIVYSLSQLFILQGLQIVRPPLPFEMQSEYLVHLGNQDFFHVKTGRCDDTAQYLCITTFQIVVGDGERDMIKTINSTIHFVDLECAEWFNLVLCFMPECGDYEPIEDESVTSMNQPKRNHSG</sequence>
<name>A0A314UGJ3_PRUYE</name>
<accession>A0A314UGJ3</accession>
<reference evidence="1 2" key="1">
    <citation type="submission" date="2018-02" db="EMBL/GenBank/DDBJ databases">
        <title>Draft genome of wild Prunus yedoensis var. nudiflora.</title>
        <authorList>
            <person name="Baek S."/>
            <person name="Kim J.-H."/>
            <person name="Choi K."/>
            <person name="Kim G.-B."/>
            <person name="Cho A."/>
            <person name="Jang H."/>
            <person name="Shin C.-H."/>
            <person name="Yu H.-J."/>
            <person name="Mun J.-H."/>
        </authorList>
    </citation>
    <scope>NUCLEOTIDE SEQUENCE [LARGE SCALE GENOMIC DNA]</scope>
    <source>
        <strain evidence="2">cv. Jeju island</strain>
        <tissue evidence="1">Leaf</tissue>
    </source>
</reference>
<gene>
    <name evidence="1" type="ORF">Pyn_21086</name>
</gene>
<organism evidence="1 2">
    <name type="scientific">Prunus yedoensis var. nudiflora</name>
    <dbReference type="NCBI Taxonomy" id="2094558"/>
    <lineage>
        <taxon>Eukaryota</taxon>
        <taxon>Viridiplantae</taxon>
        <taxon>Streptophyta</taxon>
        <taxon>Embryophyta</taxon>
        <taxon>Tracheophyta</taxon>
        <taxon>Spermatophyta</taxon>
        <taxon>Magnoliopsida</taxon>
        <taxon>eudicotyledons</taxon>
        <taxon>Gunneridae</taxon>
        <taxon>Pentapetalae</taxon>
        <taxon>rosids</taxon>
        <taxon>fabids</taxon>
        <taxon>Rosales</taxon>
        <taxon>Rosaceae</taxon>
        <taxon>Amygdaloideae</taxon>
        <taxon>Amygdaleae</taxon>
        <taxon>Prunus</taxon>
    </lineage>
</organism>
<dbReference type="AlphaFoldDB" id="A0A314UGJ3"/>
<dbReference type="OrthoDB" id="1155307at2759"/>
<keyword evidence="2" id="KW-1185">Reference proteome</keyword>
<evidence type="ECO:0000313" key="2">
    <source>
        <dbReference type="Proteomes" id="UP000250321"/>
    </source>
</evidence>
<proteinExistence type="predicted"/>
<dbReference type="EMBL" id="PJQY01003527">
    <property type="protein sequence ID" value="PQM36653.1"/>
    <property type="molecule type" value="Genomic_DNA"/>
</dbReference>
<evidence type="ECO:0000313" key="1">
    <source>
        <dbReference type="EMBL" id="PQM36653.1"/>
    </source>
</evidence>